<sequence length="455" mass="51380">MAYLTYRYSLQLLPSAAMTPPAEPSTEPLEWNRPEHTVTVAGMQIGRRKFPYPYQAAVAITSDIDGTTIDKFGEIHEFLNTRASTAMGSGLGLDIADSCWMYIGTNIAGKVHPDGRTLQDQMSYWRGTSSQPAHAEAIRHYLRCGWIDSLHSYGDFNRQDGQDIAFSRRLAEQAANEWQKRGMQFPVWIDHGNAANVQNFGGADQDNLHYQQGDNPASPYYHTDLLGSSGITFLWGSTRSTAEAKLGRNSLLFPLTLRDGRRYWGFYRYTNSGLDANGQPVWNWSAHLLKNQLNEVNFQALKSANAYASFAQHLGGHANLPHPFRPLEWEPLQALAAEYHRGDILVARTARLLRYNVTDLFVHWQAAEDPADPRRAIIRITSIDDPVRGSFVPTVDDLRGLTFYCDDPWRVTLHINGVPLDPQLVQRNPPDARGQASIGVAWYPADRTNYRYDRR</sequence>
<gene>
    <name evidence="1" type="ORF">EDD73_1173</name>
</gene>
<organism evidence="1 2">
    <name type="scientific">Heliophilum fasciatum</name>
    <dbReference type="NCBI Taxonomy" id="35700"/>
    <lineage>
        <taxon>Bacteria</taxon>
        <taxon>Bacillati</taxon>
        <taxon>Bacillota</taxon>
        <taxon>Clostridia</taxon>
        <taxon>Eubacteriales</taxon>
        <taxon>Heliobacteriaceae</taxon>
        <taxon>Heliophilum</taxon>
    </lineage>
</organism>
<dbReference type="AlphaFoldDB" id="A0A4R2RL39"/>
<accession>A0A4R2RL39</accession>
<dbReference type="EMBL" id="SLXT01000017">
    <property type="protein sequence ID" value="TCP63578.1"/>
    <property type="molecule type" value="Genomic_DNA"/>
</dbReference>
<evidence type="ECO:0000313" key="1">
    <source>
        <dbReference type="EMBL" id="TCP63578.1"/>
    </source>
</evidence>
<dbReference type="Proteomes" id="UP000294813">
    <property type="component" value="Unassembled WGS sequence"/>
</dbReference>
<protein>
    <submittedName>
        <fullName evidence="1">Uncharacterized protein</fullName>
    </submittedName>
</protein>
<name>A0A4R2RL39_9FIRM</name>
<keyword evidence="2" id="KW-1185">Reference proteome</keyword>
<reference evidence="1 2" key="1">
    <citation type="submission" date="2019-03" db="EMBL/GenBank/DDBJ databases">
        <title>Genomic Encyclopedia of Type Strains, Phase IV (KMG-IV): sequencing the most valuable type-strain genomes for metagenomic binning, comparative biology and taxonomic classification.</title>
        <authorList>
            <person name="Goeker M."/>
        </authorList>
    </citation>
    <scope>NUCLEOTIDE SEQUENCE [LARGE SCALE GENOMIC DNA]</scope>
    <source>
        <strain evidence="1 2">DSM 11170</strain>
    </source>
</reference>
<proteinExistence type="predicted"/>
<comment type="caution">
    <text evidence="1">The sequence shown here is derived from an EMBL/GenBank/DDBJ whole genome shotgun (WGS) entry which is preliminary data.</text>
</comment>
<evidence type="ECO:0000313" key="2">
    <source>
        <dbReference type="Proteomes" id="UP000294813"/>
    </source>
</evidence>